<evidence type="ECO:0000313" key="2">
    <source>
        <dbReference type="EMBL" id="KAA8518544.1"/>
    </source>
</evidence>
<dbReference type="Proteomes" id="UP000325577">
    <property type="component" value="Linkage Group LG7"/>
</dbReference>
<evidence type="ECO:0000313" key="3">
    <source>
        <dbReference type="Proteomes" id="UP000325577"/>
    </source>
</evidence>
<proteinExistence type="predicted"/>
<reference evidence="2 3" key="1">
    <citation type="submission" date="2019-09" db="EMBL/GenBank/DDBJ databases">
        <title>A chromosome-level genome assembly of the Chinese tupelo Nyssa sinensis.</title>
        <authorList>
            <person name="Yang X."/>
            <person name="Kang M."/>
            <person name="Yang Y."/>
            <person name="Xiong H."/>
            <person name="Wang M."/>
            <person name="Zhang Z."/>
            <person name="Wang Z."/>
            <person name="Wu H."/>
            <person name="Ma T."/>
            <person name="Liu J."/>
            <person name="Xi Z."/>
        </authorList>
    </citation>
    <scope>NUCLEOTIDE SEQUENCE [LARGE SCALE GENOMIC DNA]</scope>
    <source>
        <strain evidence="2">J267</strain>
        <tissue evidence="2">Leaf</tissue>
    </source>
</reference>
<accession>A0A5J4ZLB0</accession>
<gene>
    <name evidence="2" type="ORF">F0562_016018</name>
</gene>
<dbReference type="AlphaFoldDB" id="A0A5J4ZLB0"/>
<sequence length="139" mass="15119">MHPSSRSAVAHSSRFSPAVTVNHHLSSPVVTHENPNIDVESGGRCRRRSSTAGSSEGNTTGSRCFSDSDDQSWHSPLDSIAGGSLDECRFLEIVGISVPRSHKEASMSDRLSYNVELEIGDLELKVHSAKTREIVEFVI</sequence>
<keyword evidence="3" id="KW-1185">Reference proteome</keyword>
<evidence type="ECO:0000256" key="1">
    <source>
        <dbReference type="SAM" id="MobiDB-lite"/>
    </source>
</evidence>
<feature type="compositionally biased region" description="Polar residues" evidence="1">
    <location>
        <begin position="50"/>
        <end position="65"/>
    </location>
</feature>
<organism evidence="2 3">
    <name type="scientific">Nyssa sinensis</name>
    <dbReference type="NCBI Taxonomy" id="561372"/>
    <lineage>
        <taxon>Eukaryota</taxon>
        <taxon>Viridiplantae</taxon>
        <taxon>Streptophyta</taxon>
        <taxon>Embryophyta</taxon>
        <taxon>Tracheophyta</taxon>
        <taxon>Spermatophyta</taxon>
        <taxon>Magnoliopsida</taxon>
        <taxon>eudicotyledons</taxon>
        <taxon>Gunneridae</taxon>
        <taxon>Pentapetalae</taxon>
        <taxon>asterids</taxon>
        <taxon>Cornales</taxon>
        <taxon>Nyssaceae</taxon>
        <taxon>Nyssa</taxon>
    </lineage>
</organism>
<feature type="region of interest" description="Disordered" evidence="1">
    <location>
        <begin position="26"/>
        <end position="82"/>
    </location>
</feature>
<dbReference type="OrthoDB" id="1912066at2759"/>
<dbReference type="EMBL" id="CM018050">
    <property type="protein sequence ID" value="KAA8518544.1"/>
    <property type="molecule type" value="Genomic_DNA"/>
</dbReference>
<protein>
    <submittedName>
        <fullName evidence="2">Uncharacterized protein</fullName>
    </submittedName>
</protein>
<name>A0A5J4ZLB0_9ASTE</name>